<keyword evidence="3" id="KW-1185">Reference proteome</keyword>
<feature type="transmembrane region" description="Helical" evidence="1">
    <location>
        <begin position="20"/>
        <end position="41"/>
    </location>
</feature>
<comment type="caution">
    <text evidence="2">The sequence shown here is derived from an EMBL/GenBank/DDBJ whole genome shotgun (WGS) entry which is preliminary data.</text>
</comment>
<feature type="transmembrane region" description="Helical" evidence="1">
    <location>
        <begin position="82"/>
        <end position="103"/>
    </location>
</feature>
<accession>A0A7X6ME88</accession>
<reference evidence="2 3" key="1">
    <citation type="submission" date="2020-04" db="EMBL/GenBank/DDBJ databases">
        <title>MicrobeNet Type strains.</title>
        <authorList>
            <person name="Nicholson A.C."/>
        </authorList>
    </citation>
    <scope>NUCLEOTIDE SEQUENCE [LARGE SCALE GENOMIC DNA]</scope>
    <source>
        <strain evidence="2 3">ATCC 23612</strain>
    </source>
</reference>
<proteinExistence type="predicted"/>
<dbReference type="Proteomes" id="UP000553209">
    <property type="component" value="Unassembled WGS sequence"/>
</dbReference>
<gene>
    <name evidence="2" type="ORF">HGB44_15005</name>
</gene>
<dbReference type="RefSeq" id="WP_061079281.1">
    <property type="nucleotide sequence ID" value="NZ_JAAXPG010000013.1"/>
</dbReference>
<name>A0A7X6ME88_9ACTN</name>
<feature type="transmembrane region" description="Helical" evidence="1">
    <location>
        <begin position="53"/>
        <end position="76"/>
    </location>
</feature>
<keyword evidence="1" id="KW-0812">Transmembrane</keyword>
<sequence length="127" mass="13355">MSDISPMYTVFSFSSFVSLFFEGLYLLFGITVLALTGVVAADRRKLVATGGALLVLGALGDLAVQIWSFYALYMGMAPAANLLHLVFTLVFLGGLLTLVLAAVRRVPGPAAPPPPGPRPGPHPSPTR</sequence>
<evidence type="ECO:0000313" key="2">
    <source>
        <dbReference type="EMBL" id="NKY98959.1"/>
    </source>
</evidence>
<dbReference type="EMBL" id="JAAXPG010000013">
    <property type="protein sequence ID" value="NKY98959.1"/>
    <property type="molecule type" value="Genomic_DNA"/>
</dbReference>
<keyword evidence="1" id="KW-0472">Membrane</keyword>
<evidence type="ECO:0000313" key="3">
    <source>
        <dbReference type="Proteomes" id="UP000553209"/>
    </source>
</evidence>
<organism evidence="2 3">
    <name type="scientific">Nocardiopsis alborubida</name>
    <dbReference type="NCBI Taxonomy" id="146802"/>
    <lineage>
        <taxon>Bacteria</taxon>
        <taxon>Bacillati</taxon>
        <taxon>Actinomycetota</taxon>
        <taxon>Actinomycetes</taxon>
        <taxon>Streptosporangiales</taxon>
        <taxon>Nocardiopsidaceae</taxon>
        <taxon>Nocardiopsis</taxon>
    </lineage>
</organism>
<keyword evidence="1" id="KW-1133">Transmembrane helix</keyword>
<evidence type="ECO:0000256" key="1">
    <source>
        <dbReference type="SAM" id="Phobius"/>
    </source>
</evidence>
<protein>
    <submittedName>
        <fullName evidence="2">Uncharacterized protein</fullName>
    </submittedName>
</protein>
<dbReference type="AlphaFoldDB" id="A0A7X6ME88"/>